<dbReference type="OMA" id="NYAEDSR"/>
<comment type="caution">
    <text evidence="2">The sequence shown here is derived from an EMBL/GenBank/DDBJ whole genome shotgun (WGS) entry which is preliminary data.</text>
</comment>
<dbReference type="InParanoid" id="A0A1X2HA29"/>
<sequence>MKWSTIFSPSSGNIDSRRPSHTSSIESSSTDASASSKKQPLLSIFQQRSRGSSCSSFDLEKETEKLQLLYDLALDEIKYAEDSRGSPYYAGDRITAREAIDGYHGAYSQLMTHSADNPSLRSELEITVAPRLTELQTKYEALPSLED</sequence>
<evidence type="ECO:0000256" key="1">
    <source>
        <dbReference type="SAM" id="MobiDB-lite"/>
    </source>
</evidence>
<evidence type="ECO:0000313" key="3">
    <source>
        <dbReference type="Proteomes" id="UP000242180"/>
    </source>
</evidence>
<feature type="compositionally biased region" description="Low complexity" evidence="1">
    <location>
        <begin position="21"/>
        <end position="36"/>
    </location>
</feature>
<evidence type="ECO:0000313" key="2">
    <source>
        <dbReference type="EMBL" id="ORY95509.1"/>
    </source>
</evidence>
<name>A0A1X2HA29_SYNRA</name>
<accession>A0A1X2HA29</accession>
<dbReference type="EMBL" id="MCGN01000006">
    <property type="protein sequence ID" value="ORY95509.1"/>
    <property type="molecule type" value="Genomic_DNA"/>
</dbReference>
<dbReference type="AlphaFoldDB" id="A0A1X2HA29"/>
<feature type="compositionally biased region" description="Polar residues" evidence="1">
    <location>
        <begin position="1"/>
        <end position="14"/>
    </location>
</feature>
<keyword evidence="3" id="KW-1185">Reference proteome</keyword>
<dbReference type="OrthoDB" id="273230at2759"/>
<organism evidence="2 3">
    <name type="scientific">Syncephalastrum racemosum</name>
    <name type="common">Filamentous fungus</name>
    <dbReference type="NCBI Taxonomy" id="13706"/>
    <lineage>
        <taxon>Eukaryota</taxon>
        <taxon>Fungi</taxon>
        <taxon>Fungi incertae sedis</taxon>
        <taxon>Mucoromycota</taxon>
        <taxon>Mucoromycotina</taxon>
        <taxon>Mucoromycetes</taxon>
        <taxon>Mucorales</taxon>
        <taxon>Syncephalastraceae</taxon>
        <taxon>Syncephalastrum</taxon>
    </lineage>
</organism>
<feature type="region of interest" description="Disordered" evidence="1">
    <location>
        <begin position="1"/>
        <end position="41"/>
    </location>
</feature>
<reference evidence="2 3" key="1">
    <citation type="submission" date="2016-07" db="EMBL/GenBank/DDBJ databases">
        <title>Pervasive Adenine N6-methylation of Active Genes in Fungi.</title>
        <authorList>
            <consortium name="DOE Joint Genome Institute"/>
            <person name="Mondo S.J."/>
            <person name="Dannebaum R.O."/>
            <person name="Kuo R.C."/>
            <person name="Labutti K."/>
            <person name="Haridas S."/>
            <person name="Kuo A."/>
            <person name="Salamov A."/>
            <person name="Ahrendt S.R."/>
            <person name="Lipzen A."/>
            <person name="Sullivan W."/>
            <person name="Andreopoulos W.B."/>
            <person name="Clum A."/>
            <person name="Lindquist E."/>
            <person name="Daum C."/>
            <person name="Ramamoorthy G.K."/>
            <person name="Gryganskyi A."/>
            <person name="Culley D."/>
            <person name="Magnuson J.K."/>
            <person name="James T.Y."/>
            <person name="O'Malley M.A."/>
            <person name="Stajich J.E."/>
            <person name="Spatafora J.W."/>
            <person name="Visel A."/>
            <person name="Grigoriev I.V."/>
        </authorList>
    </citation>
    <scope>NUCLEOTIDE SEQUENCE [LARGE SCALE GENOMIC DNA]</scope>
    <source>
        <strain evidence="2 3">NRRL 2496</strain>
    </source>
</reference>
<protein>
    <submittedName>
        <fullName evidence="2">Uncharacterized protein</fullName>
    </submittedName>
</protein>
<gene>
    <name evidence="2" type="ORF">BCR43DRAFT_493106</name>
</gene>
<dbReference type="Proteomes" id="UP000242180">
    <property type="component" value="Unassembled WGS sequence"/>
</dbReference>
<proteinExistence type="predicted"/>